<accession>A0ABN2NPC9</accession>
<dbReference type="InterPro" id="IPR013096">
    <property type="entry name" value="Cupin_2"/>
</dbReference>
<dbReference type="EMBL" id="BAAAQK010000025">
    <property type="protein sequence ID" value="GAA1872944.1"/>
    <property type="molecule type" value="Genomic_DNA"/>
</dbReference>
<dbReference type="InterPro" id="IPR014710">
    <property type="entry name" value="RmlC-like_jellyroll"/>
</dbReference>
<evidence type="ECO:0000313" key="3">
    <source>
        <dbReference type="Proteomes" id="UP001500449"/>
    </source>
</evidence>
<proteinExistence type="predicted"/>
<dbReference type="Pfam" id="PF07883">
    <property type="entry name" value="Cupin_2"/>
    <property type="match status" value="1"/>
</dbReference>
<organism evidence="2 3">
    <name type="scientific">Pseudonocardia ailaonensis</name>
    <dbReference type="NCBI Taxonomy" id="367279"/>
    <lineage>
        <taxon>Bacteria</taxon>
        <taxon>Bacillati</taxon>
        <taxon>Actinomycetota</taxon>
        <taxon>Actinomycetes</taxon>
        <taxon>Pseudonocardiales</taxon>
        <taxon>Pseudonocardiaceae</taxon>
        <taxon>Pseudonocardia</taxon>
    </lineage>
</organism>
<protein>
    <recommendedName>
        <fullName evidence="1">Cupin type-2 domain-containing protein</fullName>
    </recommendedName>
</protein>
<reference evidence="2 3" key="1">
    <citation type="journal article" date="2019" name="Int. J. Syst. Evol. Microbiol.">
        <title>The Global Catalogue of Microorganisms (GCM) 10K type strain sequencing project: providing services to taxonomists for standard genome sequencing and annotation.</title>
        <authorList>
            <consortium name="The Broad Institute Genomics Platform"/>
            <consortium name="The Broad Institute Genome Sequencing Center for Infectious Disease"/>
            <person name="Wu L."/>
            <person name="Ma J."/>
        </authorList>
    </citation>
    <scope>NUCLEOTIDE SEQUENCE [LARGE SCALE GENOMIC DNA]</scope>
    <source>
        <strain evidence="2 3">JCM 16009</strain>
    </source>
</reference>
<gene>
    <name evidence="2" type="ORF">GCM10009836_62350</name>
</gene>
<evidence type="ECO:0000313" key="2">
    <source>
        <dbReference type="EMBL" id="GAA1872944.1"/>
    </source>
</evidence>
<name>A0ABN2NPC9_9PSEU</name>
<sequence>MIPATGFPRLRYPGGLSIGSDHAIAGGVRVRSSGAATDGHERPGWTNALVGGLIGRRVAVLAVLAAAGGVLAGCAQPGQLGSAPAPAAPPPAAPVAVTPTSAGPPVPEVLGTGTVDIPLRFRTPPNADYQVRTAILQPGEQVGWETRPGTALTLVRSGEVTVREQDACAPAVLGPGRVAVVGEGVASMVRNTGAGPAELLVTTFLTPGAKPVTPVPPACPE</sequence>
<dbReference type="Proteomes" id="UP001500449">
    <property type="component" value="Unassembled WGS sequence"/>
</dbReference>
<feature type="domain" description="Cupin type-2" evidence="1">
    <location>
        <begin position="135"/>
        <end position="201"/>
    </location>
</feature>
<evidence type="ECO:0000259" key="1">
    <source>
        <dbReference type="Pfam" id="PF07883"/>
    </source>
</evidence>
<keyword evidence="3" id="KW-1185">Reference proteome</keyword>
<dbReference type="Gene3D" id="2.60.120.10">
    <property type="entry name" value="Jelly Rolls"/>
    <property type="match status" value="1"/>
</dbReference>
<dbReference type="SUPFAM" id="SSF51182">
    <property type="entry name" value="RmlC-like cupins"/>
    <property type="match status" value="1"/>
</dbReference>
<comment type="caution">
    <text evidence="2">The sequence shown here is derived from an EMBL/GenBank/DDBJ whole genome shotgun (WGS) entry which is preliminary data.</text>
</comment>
<dbReference type="InterPro" id="IPR011051">
    <property type="entry name" value="RmlC_Cupin_sf"/>
</dbReference>